<dbReference type="InterPro" id="IPR051606">
    <property type="entry name" value="Polyketide_Oxido-like"/>
</dbReference>
<evidence type="ECO:0000313" key="2">
    <source>
        <dbReference type="EMBL" id="EMR72606.1"/>
    </source>
</evidence>
<organism evidence="2 3">
    <name type="scientific">Eutypa lata (strain UCR-EL1)</name>
    <name type="common">Grapevine dieback disease fungus</name>
    <name type="synonym">Eutypa armeniacae</name>
    <dbReference type="NCBI Taxonomy" id="1287681"/>
    <lineage>
        <taxon>Eukaryota</taxon>
        <taxon>Fungi</taxon>
        <taxon>Dikarya</taxon>
        <taxon>Ascomycota</taxon>
        <taxon>Pezizomycotina</taxon>
        <taxon>Sordariomycetes</taxon>
        <taxon>Xylariomycetidae</taxon>
        <taxon>Xylariales</taxon>
        <taxon>Diatrypaceae</taxon>
        <taxon>Eutypa</taxon>
    </lineage>
</organism>
<gene>
    <name evidence="2" type="ORF">UCREL1_333</name>
</gene>
<protein>
    <submittedName>
        <fullName evidence="2">Putative fungal specific transcription factor domain-containing protein</fullName>
    </submittedName>
</protein>
<dbReference type="AlphaFoldDB" id="M7TRM7"/>
<dbReference type="EMBL" id="KB705413">
    <property type="protein sequence ID" value="EMR72606.1"/>
    <property type="molecule type" value="Genomic_DNA"/>
</dbReference>
<dbReference type="OMA" id="HADKLQM"/>
<keyword evidence="3" id="KW-1185">Reference proteome</keyword>
<dbReference type="HOGENOM" id="CLU_066707_0_0_1"/>
<dbReference type="GO" id="GO:0042602">
    <property type="term" value="F:riboflavin reductase (NADPH) activity"/>
    <property type="evidence" value="ECO:0007669"/>
    <property type="project" value="TreeGrafter"/>
</dbReference>
<dbReference type="PANTHER" id="PTHR43355:SF2">
    <property type="entry name" value="FLAVIN REDUCTASE (NADPH)"/>
    <property type="match status" value="1"/>
</dbReference>
<name>M7TRM7_EUTLA</name>
<dbReference type="PROSITE" id="PS51257">
    <property type="entry name" value="PROKAR_LIPOPROTEIN"/>
    <property type="match status" value="1"/>
</dbReference>
<dbReference type="OrthoDB" id="63935at2759"/>
<dbReference type="STRING" id="1287681.M7TRM7"/>
<dbReference type="GO" id="GO:0004074">
    <property type="term" value="F:biliverdin reductase [NAD(P)H] activity"/>
    <property type="evidence" value="ECO:0007669"/>
    <property type="project" value="TreeGrafter"/>
</dbReference>
<dbReference type="SUPFAM" id="SSF51735">
    <property type="entry name" value="NAD(P)-binding Rossmann-fold domains"/>
    <property type="match status" value="1"/>
</dbReference>
<dbReference type="Gene3D" id="3.40.50.720">
    <property type="entry name" value="NAD(P)-binding Rossmann-like Domain"/>
    <property type="match status" value="1"/>
</dbReference>
<dbReference type="InterPro" id="IPR036291">
    <property type="entry name" value="NAD(P)-bd_dom_sf"/>
</dbReference>
<comment type="similarity">
    <text evidence="1">Belongs to the avfA family.</text>
</comment>
<evidence type="ECO:0000256" key="1">
    <source>
        <dbReference type="ARBA" id="ARBA00038376"/>
    </source>
</evidence>
<accession>M7TRM7</accession>
<dbReference type="PANTHER" id="PTHR43355">
    <property type="entry name" value="FLAVIN REDUCTASE (NADPH)"/>
    <property type="match status" value="1"/>
</dbReference>
<dbReference type="KEGG" id="ela:UCREL1_333"/>
<proteinExistence type="inferred from homology"/>
<dbReference type="eggNOG" id="ENOG502S3UW">
    <property type="taxonomic scope" value="Eukaryota"/>
</dbReference>
<evidence type="ECO:0000313" key="3">
    <source>
        <dbReference type="Proteomes" id="UP000012174"/>
    </source>
</evidence>
<sequence>MSTTAPKKTIAFFGASGGCGFAALQRAVVAGHTCIALCRTPSKLTDKLPADKYPNLVVEQGNAHDTAAVARCLVDPSDDSRPRLVDAVVFSIGGVFNIKCMTIDDPHVCEKGIGALLEALGTLRSSGMQSSGVGGGGGGGSDGKGPKLVIVSTCGISKTGRDFPILLSPVYHGMLRVPHADKRILEEKVTGSGELYTFVRPSLLADGEGRPDRPIRVGVEDCATGAVRREIGYNISRDDVGRWIFENLIEKEGREYLGKAAWITW</sequence>
<reference evidence="3" key="1">
    <citation type="journal article" date="2013" name="Genome Announc.">
        <title>Draft genome sequence of the grapevine dieback fungus Eutypa lata UCR-EL1.</title>
        <authorList>
            <person name="Blanco-Ulate B."/>
            <person name="Rolshausen P.E."/>
            <person name="Cantu D."/>
        </authorList>
    </citation>
    <scope>NUCLEOTIDE SEQUENCE [LARGE SCALE GENOMIC DNA]</scope>
    <source>
        <strain evidence="3">UCR-EL1</strain>
    </source>
</reference>
<dbReference type="Proteomes" id="UP000012174">
    <property type="component" value="Unassembled WGS sequence"/>
</dbReference>